<dbReference type="RefSeq" id="WP_005287775.1">
    <property type="nucleotide sequence ID" value="NZ_GG739633.1"/>
</dbReference>
<dbReference type="SUPFAM" id="SSF52540">
    <property type="entry name" value="P-loop containing nucleoside triphosphate hydrolases"/>
    <property type="match status" value="1"/>
</dbReference>
<sequence length="554" mass="64180">MNQVIFKRVAILSLSEKKAFTFNFSEGLNFIHGTNDTGKSSLIKSLYFCLGGDLRLDDSWKKQEIITKLTLSYQDNIIDFIRKSSYFVVTVYKDGVKKSEKLFSKVSELTGEIQSLFGFNLLLTLKKNKETILANPASFFFPFYIDQDDGWSNVLESFNGLKMYVDWQKNALQYHSGIKPKEYYALNGEQKILALNINELEQEAELIRKTKFRFEKYFENIRFDIDVDFYIDKIDYFIKQCEDLELQERIYRLQALNLYSKRNIVSDLIFNIENERVSVSSEENGEDDISFSLNKYEINKNKVSLFSQKASLYDEKNKLDEQLSIIRIKLLEHREKSEYIKSMLSNVHEKFSIKEIIDSEAYKSATLAFEHQLSEIQERINALALEKVTIDAKIKAFNNIKRTKTINDYFLLMLNKAQTKLHLPISDKGGVIKYKALTTGKTGSSSPRAIFAYHYALLMTIKEFSTLPILPIVIDSPKQQDLDDELTEQLIQFCLDDLAEISQVIIGAVKPEKNMVGYHSINLFEKFSLLQPDTFDGVFQEIVPQLNEMLAHLD</sequence>
<protein>
    <submittedName>
        <fullName evidence="1">Uncharacterized protein</fullName>
    </submittedName>
</protein>
<name>D4F7A7_EDWTA</name>
<comment type="caution">
    <text evidence="1">The sequence shown here is derived from an EMBL/GenBank/DDBJ whole genome shotgun (WGS) entry which is preliminary data.</text>
</comment>
<dbReference type="AlphaFoldDB" id="D4F7A7"/>
<evidence type="ECO:0000313" key="2">
    <source>
        <dbReference type="Proteomes" id="UP000003692"/>
    </source>
</evidence>
<reference evidence="1 2" key="1">
    <citation type="submission" date="2010-02" db="EMBL/GenBank/DDBJ databases">
        <authorList>
            <person name="Weinstock G."/>
            <person name="Sodergren E."/>
            <person name="Clifton S."/>
            <person name="Fulton L."/>
            <person name="Fulton B."/>
            <person name="Courtney L."/>
            <person name="Fronick C."/>
            <person name="Harrison M."/>
            <person name="Strong C."/>
            <person name="Farmer C."/>
            <person name="Delahaunty K."/>
            <person name="Markovic C."/>
            <person name="Hall O."/>
            <person name="Minx P."/>
            <person name="Tomlinson C."/>
            <person name="Mitreva M."/>
            <person name="Nelson J."/>
            <person name="Hou S."/>
            <person name="Wollam A."/>
            <person name="Pepin K.H."/>
            <person name="Johnson M."/>
            <person name="Bhonagiri V."/>
            <person name="Zhang X."/>
            <person name="Suruliraj S."/>
            <person name="Warren W."/>
            <person name="Chinwalla A."/>
            <person name="Mardis E.R."/>
            <person name="Wilson R.K."/>
        </authorList>
    </citation>
    <scope>NUCLEOTIDE SEQUENCE [LARGE SCALE GENOMIC DNA]</scope>
    <source>
        <strain evidence="1 2">ATCC 23685</strain>
    </source>
</reference>
<dbReference type="Gene3D" id="3.40.50.300">
    <property type="entry name" value="P-loop containing nucleotide triphosphate hydrolases"/>
    <property type="match status" value="1"/>
</dbReference>
<organism evidence="1 2">
    <name type="scientific">Edwardsiella tarda ATCC 23685</name>
    <dbReference type="NCBI Taxonomy" id="500638"/>
    <lineage>
        <taxon>Bacteria</taxon>
        <taxon>Pseudomonadati</taxon>
        <taxon>Pseudomonadota</taxon>
        <taxon>Gammaproteobacteria</taxon>
        <taxon>Enterobacterales</taxon>
        <taxon>Hafniaceae</taxon>
        <taxon>Edwardsiella</taxon>
    </lineage>
</organism>
<dbReference type="InterPro" id="IPR027417">
    <property type="entry name" value="P-loop_NTPase"/>
</dbReference>
<evidence type="ECO:0000313" key="1">
    <source>
        <dbReference type="EMBL" id="EFE22353.1"/>
    </source>
</evidence>
<dbReference type="HOGENOM" id="CLU_035208_1_0_6"/>
<dbReference type="EMBL" id="ADGK01000228">
    <property type="protein sequence ID" value="EFE22353.1"/>
    <property type="molecule type" value="Genomic_DNA"/>
</dbReference>
<gene>
    <name evidence="1" type="ORF">EDWATA_02642</name>
</gene>
<accession>D4F7A7</accession>
<proteinExistence type="predicted"/>
<dbReference type="Proteomes" id="UP000003692">
    <property type="component" value="Unassembled WGS sequence"/>
</dbReference>